<dbReference type="FunFam" id="2.20.28.10:FF:000005">
    <property type="entry name" value="DNA helicase"/>
    <property type="match status" value="1"/>
</dbReference>
<dbReference type="InterPro" id="IPR012340">
    <property type="entry name" value="NA-bd_OB-fold"/>
</dbReference>
<evidence type="ECO:0000256" key="4">
    <source>
        <dbReference type="ARBA" id="ARBA00022705"/>
    </source>
</evidence>
<comment type="subunit">
    <text evidence="16">Component of the MCM2-7 complex.</text>
</comment>
<evidence type="ECO:0000256" key="16">
    <source>
        <dbReference type="RuleBase" id="RU368063"/>
    </source>
</evidence>
<comment type="function">
    <text evidence="16">Acts as component of the MCM2-7 complex (MCM complex) which is the replicative helicase essential for 'once per cell cycle' DNA replication initiation and elongation in eukaryotic cells. The active ATPase sites in the MCM2-7 ring are formed through the interaction surfaces of two neighboring subunits such that a critical structure of a conserved arginine finger motif is provided in trans relative to the ATP-binding site of the Walker A box of the adjacent subunit. The six ATPase active sites, however, are likely to contribute differentially to the complex helicase activity.</text>
</comment>
<dbReference type="InterPro" id="IPR031327">
    <property type="entry name" value="MCM"/>
</dbReference>
<dbReference type="Gene3D" id="3.40.50.300">
    <property type="entry name" value="P-loop containing nucleotide triphosphate hydrolases"/>
    <property type="match status" value="1"/>
</dbReference>
<dbReference type="Pfam" id="PF17207">
    <property type="entry name" value="MCM_OB"/>
    <property type="match status" value="1"/>
</dbReference>
<dbReference type="Pfam" id="PF00493">
    <property type="entry name" value="MCM"/>
    <property type="match status" value="1"/>
</dbReference>
<dbReference type="Pfam" id="PF17855">
    <property type="entry name" value="MCM_lid"/>
    <property type="match status" value="1"/>
</dbReference>
<evidence type="ECO:0000256" key="5">
    <source>
        <dbReference type="ARBA" id="ARBA00022741"/>
    </source>
</evidence>
<comment type="caution">
    <text evidence="18">The sequence shown here is derived from an EMBL/GenBank/DDBJ whole genome shotgun (WGS) entry which is preliminary data.</text>
</comment>
<dbReference type="GO" id="GO:0016787">
    <property type="term" value="F:hydrolase activity"/>
    <property type="evidence" value="ECO:0007669"/>
    <property type="project" value="UniProtKB-KW"/>
</dbReference>
<evidence type="ECO:0000256" key="1">
    <source>
        <dbReference type="ARBA" id="ARBA00004123"/>
    </source>
</evidence>
<gene>
    <name evidence="18" type="ORF">G2W53_038656</name>
</gene>
<keyword evidence="19" id="KW-1185">Reference proteome</keyword>
<evidence type="ECO:0000256" key="14">
    <source>
        <dbReference type="ARBA" id="ARBA00073496"/>
    </source>
</evidence>
<evidence type="ECO:0000256" key="13">
    <source>
        <dbReference type="ARBA" id="ARBA00053280"/>
    </source>
</evidence>
<keyword evidence="7 16" id="KW-0347">Helicase</keyword>
<keyword evidence="11 16" id="KW-0131">Cell cycle</keyword>
<dbReference type="InterPro" id="IPR033762">
    <property type="entry name" value="MCM_OB"/>
</dbReference>
<evidence type="ECO:0000256" key="12">
    <source>
        <dbReference type="ARBA" id="ARBA00047995"/>
    </source>
</evidence>
<dbReference type="PRINTS" id="PR01657">
    <property type="entry name" value="MCMFAMILY"/>
</dbReference>
<dbReference type="CDD" id="cd17756">
    <property type="entry name" value="MCM5"/>
    <property type="match status" value="1"/>
</dbReference>
<dbReference type="GO" id="GO:0000727">
    <property type="term" value="P:double-strand break repair via break-induced replication"/>
    <property type="evidence" value="ECO:0007669"/>
    <property type="project" value="TreeGrafter"/>
</dbReference>
<dbReference type="InterPro" id="IPR041562">
    <property type="entry name" value="MCM_lid"/>
</dbReference>
<dbReference type="GO" id="GO:0017116">
    <property type="term" value="F:single-stranded DNA helicase activity"/>
    <property type="evidence" value="ECO:0007669"/>
    <property type="project" value="TreeGrafter"/>
</dbReference>
<dbReference type="GO" id="GO:0006270">
    <property type="term" value="P:DNA replication initiation"/>
    <property type="evidence" value="ECO:0007669"/>
    <property type="project" value="UniProtKB-UniRule"/>
</dbReference>
<evidence type="ECO:0000256" key="6">
    <source>
        <dbReference type="ARBA" id="ARBA00022801"/>
    </source>
</evidence>
<evidence type="ECO:0000256" key="7">
    <source>
        <dbReference type="ARBA" id="ARBA00022806"/>
    </source>
</evidence>
<dbReference type="PROSITE" id="PS00847">
    <property type="entry name" value="MCM_1"/>
    <property type="match status" value="1"/>
</dbReference>
<name>A0A834W283_9FABA</name>
<evidence type="ECO:0000256" key="10">
    <source>
        <dbReference type="ARBA" id="ARBA00023242"/>
    </source>
</evidence>
<dbReference type="GO" id="GO:0003697">
    <property type="term" value="F:single-stranded DNA binding"/>
    <property type="evidence" value="ECO:0007669"/>
    <property type="project" value="TreeGrafter"/>
</dbReference>
<dbReference type="Pfam" id="PF14551">
    <property type="entry name" value="MCM_N"/>
    <property type="match status" value="1"/>
</dbReference>
<dbReference type="InterPro" id="IPR018525">
    <property type="entry name" value="MCM_CS"/>
</dbReference>
<dbReference type="PANTHER" id="PTHR11630">
    <property type="entry name" value="DNA REPLICATION LICENSING FACTOR MCM FAMILY MEMBER"/>
    <property type="match status" value="1"/>
</dbReference>
<evidence type="ECO:0000256" key="9">
    <source>
        <dbReference type="ARBA" id="ARBA00023125"/>
    </source>
</evidence>
<dbReference type="EMBL" id="JAAIUW010000012">
    <property type="protein sequence ID" value="KAF7806495.1"/>
    <property type="molecule type" value="Genomic_DNA"/>
</dbReference>
<dbReference type="SUPFAM" id="SSF52540">
    <property type="entry name" value="P-loop containing nucleoside triphosphate hydrolases"/>
    <property type="match status" value="1"/>
</dbReference>
<keyword evidence="9 15" id="KW-0238">DNA-binding</keyword>
<dbReference type="PRINTS" id="PR01661">
    <property type="entry name" value="MCMPROTEIN5"/>
</dbReference>
<dbReference type="GO" id="GO:0042555">
    <property type="term" value="C:MCM complex"/>
    <property type="evidence" value="ECO:0007669"/>
    <property type="project" value="UniProtKB-UniRule"/>
</dbReference>
<accession>A0A834W283</accession>
<proteinExistence type="inferred from homology"/>
<dbReference type="SMART" id="SM00350">
    <property type="entry name" value="MCM"/>
    <property type="match status" value="1"/>
</dbReference>
<dbReference type="AlphaFoldDB" id="A0A834W283"/>
<dbReference type="InterPro" id="IPR001208">
    <property type="entry name" value="MCM_dom"/>
</dbReference>
<dbReference type="EC" id="3.6.4.12" evidence="3 16"/>
<dbReference type="FunFam" id="3.30.1640.10:FF:000016">
    <property type="entry name" value="DNA helicase"/>
    <property type="match status" value="1"/>
</dbReference>
<dbReference type="SUPFAM" id="SSF50249">
    <property type="entry name" value="Nucleic acid-binding proteins"/>
    <property type="match status" value="1"/>
</dbReference>
<comment type="function">
    <text evidence="13">Probable component of the MCM2-7 complex (MCM complex) that may function as a DNA helicase and which is essential to undergo a single round of replication initiation and elongation per cell cycle in eukaryotic cells.</text>
</comment>
<dbReference type="Pfam" id="PF21933">
    <property type="entry name" value="MCM5_C"/>
    <property type="match status" value="1"/>
</dbReference>
<evidence type="ECO:0000313" key="19">
    <source>
        <dbReference type="Proteomes" id="UP000634136"/>
    </source>
</evidence>
<dbReference type="Proteomes" id="UP000634136">
    <property type="component" value="Unassembled WGS sequence"/>
</dbReference>
<evidence type="ECO:0000313" key="18">
    <source>
        <dbReference type="EMBL" id="KAF7806495.1"/>
    </source>
</evidence>
<reference evidence="18" key="1">
    <citation type="submission" date="2020-09" db="EMBL/GenBank/DDBJ databases">
        <title>Genome-Enabled Discovery of Anthraquinone Biosynthesis in Senna tora.</title>
        <authorList>
            <person name="Kang S.-H."/>
            <person name="Pandey R.P."/>
            <person name="Lee C.-M."/>
            <person name="Sim J.-S."/>
            <person name="Jeong J.-T."/>
            <person name="Choi B.-S."/>
            <person name="Jung M."/>
            <person name="Ginzburg D."/>
            <person name="Zhao K."/>
            <person name="Won S.Y."/>
            <person name="Oh T.-J."/>
            <person name="Yu Y."/>
            <person name="Kim N.-H."/>
            <person name="Lee O.R."/>
            <person name="Lee T.-H."/>
            <person name="Bashyal P."/>
            <person name="Kim T.-S."/>
            <person name="Lee W.-H."/>
            <person name="Kawkins C."/>
            <person name="Kim C.-K."/>
            <person name="Kim J.S."/>
            <person name="Ahn B.O."/>
            <person name="Rhee S.Y."/>
            <person name="Sohng J.K."/>
        </authorList>
    </citation>
    <scope>NUCLEOTIDE SEQUENCE</scope>
    <source>
        <tissue evidence="18">Leaf</tissue>
    </source>
</reference>
<dbReference type="InterPro" id="IPR054125">
    <property type="entry name" value="MCM5_C"/>
</dbReference>
<dbReference type="Gene3D" id="2.40.50.140">
    <property type="entry name" value="Nucleic acid-binding proteins"/>
    <property type="match status" value="1"/>
</dbReference>
<dbReference type="GO" id="GO:0043138">
    <property type="term" value="F:3'-5' DNA helicase activity"/>
    <property type="evidence" value="ECO:0007669"/>
    <property type="project" value="TreeGrafter"/>
</dbReference>
<dbReference type="InterPro" id="IPR027925">
    <property type="entry name" value="MCM_N"/>
</dbReference>
<dbReference type="InterPro" id="IPR008048">
    <property type="entry name" value="MCM5"/>
</dbReference>
<dbReference type="Gene3D" id="2.20.28.10">
    <property type="match status" value="1"/>
</dbReference>
<protein>
    <recommendedName>
        <fullName evidence="14 16">DNA replication licensing factor MCM5</fullName>
        <ecNumber evidence="3 16">3.6.4.12</ecNumber>
    </recommendedName>
</protein>
<keyword evidence="4 16" id="KW-0235">DNA replication</keyword>
<comment type="similarity">
    <text evidence="2 15">Belongs to the MCM family.</text>
</comment>
<keyword evidence="6 16" id="KW-0378">Hydrolase</keyword>
<comment type="subcellular location">
    <subcellularLocation>
        <location evidence="1 16">Nucleus</location>
    </subcellularLocation>
</comment>
<sequence length="732" mass="80968">MSGWDEGAVYYSDQAHSWDDRTGDAASAAAADNHTILQKFKEFIRNFETEKNVFPYRESLVHNPKFLLIDMEDLDAFDADLPAKLRSNPSDYLPLFEMAAAQVLVSLKTKVAGDTGVMEDPVTGDVQILLSSKEDPVSMRSLGAQYISKLVKIAGITIAASRTKAKATYVTLICKNCRKGKQVPCRPGLGGAIVPRSCDHVPQPGEEPCPLDPWLVVPDKSKYVDQQTLKLQENPEDVPTGELPRNMLLSIDRHLVQTVVPGSRLTIIGIYSIYQASNSSASHKGAVAVRQPYIRVVGMEQANEANSRGPAAFTPEEIEEFRKFAAEPDAYKNICSKIAPSIFGHDDVKKAVACLLFGGSRKNLPDGVKLRGDINVLLLGDPSTAKSQFLKFVEKTAPIAVYTSGKGSSAAGLTASVIRDTSSREFYLEGGAMVLADGGVVCIDEFDKMRPEDRVAIHEAMEQQTISIAKAGITTVLNSRTSVLAAANPPSGRYDDLKTAQDNIDLQTTILSRFDLIFIVKDIRMYSQDKIIASHIIKVHASADATVGDNRVSKEENWLKRYLQYCRTECHPRLSESAATLLQNNYVKIRQDMRHQSNETGEAAAIPITVRQLEAIVRLSEALAKMKLSHIATEENVQEAIRLFTVSTMDAAKSGINQQVNLTPDMANEIKQAETQIKRRIGIGNHLSERRLIDDLCRMGLNESIVRRALIIMHQRDEVEYKRERRVVFRKA</sequence>
<dbReference type="GO" id="GO:0000347">
    <property type="term" value="C:THO complex"/>
    <property type="evidence" value="ECO:0007669"/>
    <property type="project" value="UniProtKB-ARBA"/>
</dbReference>
<dbReference type="OrthoDB" id="10036721at2759"/>
<evidence type="ECO:0000256" key="15">
    <source>
        <dbReference type="RuleBase" id="RU004070"/>
    </source>
</evidence>
<keyword evidence="8 15" id="KW-0067">ATP-binding</keyword>
<keyword evidence="5 15" id="KW-0547">Nucleotide-binding</keyword>
<evidence type="ECO:0000259" key="17">
    <source>
        <dbReference type="PROSITE" id="PS50051"/>
    </source>
</evidence>
<feature type="domain" description="MCM C-terminal AAA(+) ATPase" evidence="17">
    <location>
        <begin position="330"/>
        <end position="536"/>
    </location>
</feature>
<evidence type="ECO:0000256" key="11">
    <source>
        <dbReference type="ARBA" id="ARBA00023306"/>
    </source>
</evidence>
<dbReference type="GO" id="GO:0003688">
    <property type="term" value="F:DNA replication origin binding"/>
    <property type="evidence" value="ECO:0007669"/>
    <property type="project" value="UniProtKB-UniRule"/>
</dbReference>
<dbReference type="InterPro" id="IPR027417">
    <property type="entry name" value="P-loop_NTPase"/>
</dbReference>
<evidence type="ECO:0000256" key="2">
    <source>
        <dbReference type="ARBA" id="ARBA00008010"/>
    </source>
</evidence>
<dbReference type="GO" id="GO:0005524">
    <property type="term" value="F:ATP binding"/>
    <property type="evidence" value="ECO:0007669"/>
    <property type="project" value="UniProtKB-UniRule"/>
</dbReference>
<evidence type="ECO:0000256" key="3">
    <source>
        <dbReference type="ARBA" id="ARBA00012551"/>
    </source>
</evidence>
<dbReference type="Gene3D" id="3.30.1640.10">
    <property type="entry name" value="mini-chromosome maintenance (MCM) complex, chain A, domain 1"/>
    <property type="match status" value="1"/>
</dbReference>
<dbReference type="PANTHER" id="PTHR11630:SF42">
    <property type="entry name" value="DNA REPLICATION LICENSING FACTOR MCM5"/>
    <property type="match status" value="1"/>
</dbReference>
<evidence type="ECO:0000256" key="8">
    <source>
        <dbReference type="ARBA" id="ARBA00022840"/>
    </source>
</evidence>
<keyword evidence="10 16" id="KW-0539">Nucleus</keyword>
<dbReference type="PROSITE" id="PS50051">
    <property type="entry name" value="MCM_2"/>
    <property type="match status" value="1"/>
</dbReference>
<organism evidence="18 19">
    <name type="scientific">Senna tora</name>
    <dbReference type="NCBI Taxonomy" id="362788"/>
    <lineage>
        <taxon>Eukaryota</taxon>
        <taxon>Viridiplantae</taxon>
        <taxon>Streptophyta</taxon>
        <taxon>Embryophyta</taxon>
        <taxon>Tracheophyta</taxon>
        <taxon>Spermatophyta</taxon>
        <taxon>Magnoliopsida</taxon>
        <taxon>eudicotyledons</taxon>
        <taxon>Gunneridae</taxon>
        <taxon>Pentapetalae</taxon>
        <taxon>rosids</taxon>
        <taxon>fabids</taxon>
        <taxon>Fabales</taxon>
        <taxon>Fabaceae</taxon>
        <taxon>Caesalpinioideae</taxon>
        <taxon>Cassia clade</taxon>
        <taxon>Senna</taxon>
    </lineage>
</organism>
<dbReference type="FunFam" id="3.40.50.300:FF:000929">
    <property type="entry name" value="DNA helicase"/>
    <property type="match status" value="1"/>
</dbReference>
<comment type="catalytic activity">
    <reaction evidence="12 16">
        <text>ATP + H2O = ADP + phosphate + H(+)</text>
        <dbReference type="Rhea" id="RHEA:13065"/>
        <dbReference type="ChEBI" id="CHEBI:15377"/>
        <dbReference type="ChEBI" id="CHEBI:15378"/>
        <dbReference type="ChEBI" id="CHEBI:30616"/>
        <dbReference type="ChEBI" id="CHEBI:43474"/>
        <dbReference type="ChEBI" id="CHEBI:456216"/>
        <dbReference type="EC" id="3.6.4.12"/>
    </reaction>
</comment>